<feature type="domain" description="Myosin tail" evidence="8">
    <location>
        <begin position="3"/>
        <end position="195"/>
    </location>
</feature>
<evidence type="ECO:0000256" key="6">
    <source>
        <dbReference type="ARBA" id="ARBA00023175"/>
    </source>
</evidence>
<feature type="region of interest" description="Disordered" evidence="7">
    <location>
        <begin position="154"/>
        <end position="184"/>
    </location>
</feature>
<keyword evidence="4" id="KW-0175">Coiled coil</keyword>
<dbReference type="Pfam" id="PF01576">
    <property type="entry name" value="Myosin_tail_1"/>
    <property type="match status" value="1"/>
</dbReference>
<proteinExistence type="predicted"/>
<evidence type="ECO:0000256" key="2">
    <source>
        <dbReference type="ARBA" id="ARBA00022433"/>
    </source>
</evidence>
<keyword evidence="5" id="KW-0518">Myosin</keyword>
<gene>
    <name evidence="9" type="ORF">BJ085DRAFT_19914</name>
</gene>
<evidence type="ECO:0000256" key="7">
    <source>
        <dbReference type="SAM" id="MobiDB-lite"/>
    </source>
</evidence>
<dbReference type="PANTHER" id="PTHR46349:SF6">
    <property type="entry name" value="MYOSIN-6-LIKE"/>
    <property type="match status" value="1"/>
</dbReference>
<evidence type="ECO:0000259" key="8">
    <source>
        <dbReference type="Pfam" id="PF01576"/>
    </source>
</evidence>
<dbReference type="Proteomes" id="UP000268162">
    <property type="component" value="Unassembled WGS sequence"/>
</dbReference>
<keyword evidence="2" id="KW-0514">Muscle protein</keyword>
<comment type="subcellular location">
    <subcellularLocation>
        <location evidence="1">Cytoplasm</location>
        <location evidence="1">Myofibril</location>
    </subcellularLocation>
</comment>
<dbReference type="EMBL" id="ML002270">
    <property type="protein sequence ID" value="RKP39459.1"/>
    <property type="molecule type" value="Genomic_DNA"/>
</dbReference>
<evidence type="ECO:0000313" key="10">
    <source>
        <dbReference type="Proteomes" id="UP000268162"/>
    </source>
</evidence>
<organism evidence="9 10">
    <name type="scientific">Dimargaris cristalligena</name>
    <dbReference type="NCBI Taxonomy" id="215637"/>
    <lineage>
        <taxon>Eukaryota</taxon>
        <taxon>Fungi</taxon>
        <taxon>Fungi incertae sedis</taxon>
        <taxon>Zoopagomycota</taxon>
        <taxon>Kickxellomycotina</taxon>
        <taxon>Dimargaritomycetes</taxon>
        <taxon>Dimargaritales</taxon>
        <taxon>Dimargaritaceae</taxon>
        <taxon>Dimargaris</taxon>
    </lineage>
</organism>
<keyword evidence="6" id="KW-0505">Motor protein</keyword>
<evidence type="ECO:0000256" key="3">
    <source>
        <dbReference type="ARBA" id="ARBA00022490"/>
    </source>
</evidence>
<reference evidence="10" key="1">
    <citation type="journal article" date="2018" name="Nat. Microbiol.">
        <title>Leveraging single-cell genomics to expand the fungal tree of life.</title>
        <authorList>
            <person name="Ahrendt S.R."/>
            <person name="Quandt C.A."/>
            <person name="Ciobanu D."/>
            <person name="Clum A."/>
            <person name="Salamov A."/>
            <person name="Andreopoulos B."/>
            <person name="Cheng J.F."/>
            <person name="Woyke T."/>
            <person name="Pelin A."/>
            <person name="Henrissat B."/>
            <person name="Reynolds N.K."/>
            <person name="Benny G.L."/>
            <person name="Smith M.E."/>
            <person name="James T.Y."/>
            <person name="Grigoriev I.V."/>
        </authorList>
    </citation>
    <scope>NUCLEOTIDE SEQUENCE [LARGE SCALE GENOMIC DNA]</scope>
    <source>
        <strain evidence="10">RSA 468</strain>
    </source>
</reference>
<evidence type="ECO:0000256" key="4">
    <source>
        <dbReference type="ARBA" id="ARBA00023054"/>
    </source>
</evidence>
<dbReference type="STRING" id="215637.A0A4V1J5L3"/>
<keyword evidence="3" id="KW-0963">Cytoplasm</keyword>
<feature type="compositionally biased region" description="Basic and acidic residues" evidence="7">
    <location>
        <begin position="169"/>
        <end position="184"/>
    </location>
</feature>
<evidence type="ECO:0000256" key="1">
    <source>
        <dbReference type="ARBA" id="ARBA00004657"/>
    </source>
</evidence>
<keyword evidence="2" id="KW-0787">Thick filament</keyword>
<accession>A0A4V1J5L3</accession>
<evidence type="ECO:0000313" key="9">
    <source>
        <dbReference type="EMBL" id="RKP39459.1"/>
    </source>
</evidence>
<dbReference type="PANTHER" id="PTHR46349">
    <property type="entry name" value="CINGULIN-LIKE PROTEIN 1-RELATED"/>
    <property type="match status" value="1"/>
</dbReference>
<dbReference type="AlphaFoldDB" id="A0A4V1J5L3"/>
<evidence type="ECO:0000256" key="5">
    <source>
        <dbReference type="ARBA" id="ARBA00023123"/>
    </source>
</evidence>
<dbReference type="InterPro" id="IPR002928">
    <property type="entry name" value="Myosin_tail"/>
</dbReference>
<sequence>MVETEAKQLREQLEEERDISETAISKLNKVEELLKDNQDELNRERQTNTELTKAKIQLEKQIKDLNLRLVDLEMCSMADYSRGTHRFTSVPANLTQQLESEAKEKNETMRNTRKMERMIRELQFQVSERDKLKSRQDEEMKRMDQKLQRMKTHIDELESVENSLQLSKRRAEREAEEQREYSKRLERELERIKSRFA</sequence>
<keyword evidence="10" id="KW-1185">Reference proteome</keyword>
<dbReference type="GO" id="GO:0016459">
    <property type="term" value="C:myosin complex"/>
    <property type="evidence" value="ECO:0007669"/>
    <property type="project" value="InterPro"/>
</dbReference>
<name>A0A4V1J5L3_9FUNG</name>
<protein>
    <submittedName>
        <fullName evidence="9">Myosin tail</fullName>
    </submittedName>
</protein>